<feature type="transmembrane region" description="Helical" evidence="5">
    <location>
        <begin position="166"/>
        <end position="185"/>
    </location>
</feature>
<feature type="transmembrane region" description="Helical" evidence="5">
    <location>
        <begin position="99"/>
        <end position="122"/>
    </location>
</feature>
<organism evidence="7 8">
    <name type="scientific">Ectocarpus siliculosus</name>
    <name type="common">Brown alga</name>
    <name type="synonym">Conferva siliculosa</name>
    <dbReference type="NCBI Taxonomy" id="2880"/>
    <lineage>
        <taxon>Eukaryota</taxon>
        <taxon>Sar</taxon>
        <taxon>Stramenopiles</taxon>
        <taxon>Ochrophyta</taxon>
        <taxon>PX clade</taxon>
        <taxon>Phaeophyceae</taxon>
        <taxon>Ectocarpales</taxon>
        <taxon>Ectocarpaceae</taxon>
        <taxon>Ectocarpus</taxon>
    </lineage>
</organism>
<feature type="transmembrane region" description="Helical" evidence="5">
    <location>
        <begin position="306"/>
        <end position="327"/>
    </location>
</feature>
<evidence type="ECO:0000313" key="8">
    <source>
        <dbReference type="Proteomes" id="UP000002630"/>
    </source>
</evidence>
<evidence type="ECO:0000256" key="3">
    <source>
        <dbReference type="ARBA" id="ARBA00022989"/>
    </source>
</evidence>
<protein>
    <recommendedName>
        <fullName evidence="6">Amino acid transporter transmembrane domain-containing protein</fullName>
    </recommendedName>
</protein>
<comment type="subcellular location">
    <subcellularLocation>
        <location evidence="1">Membrane</location>
        <topology evidence="1">Multi-pass membrane protein</topology>
    </subcellularLocation>
</comment>
<dbReference type="PANTHER" id="PTHR22950:SF652">
    <property type="entry name" value="TRANSMEMBRANE AMINO ACID TRANSPORTER FAMILY PROTEIN"/>
    <property type="match status" value="1"/>
</dbReference>
<dbReference type="InterPro" id="IPR013057">
    <property type="entry name" value="AA_transpt_TM"/>
</dbReference>
<reference evidence="7 8" key="1">
    <citation type="journal article" date="2010" name="Nature">
        <title>The Ectocarpus genome and the independent evolution of multicellularity in brown algae.</title>
        <authorList>
            <person name="Cock J.M."/>
            <person name="Sterck L."/>
            <person name="Rouze P."/>
            <person name="Scornet D."/>
            <person name="Allen A.E."/>
            <person name="Amoutzias G."/>
            <person name="Anthouard V."/>
            <person name="Artiguenave F."/>
            <person name="Aury J.M."/>
            <person name="Badger J.H."/>
            <person name="Beszteri B."/>
            <person name="Billiau K."/>
            <person name="Bonnet E."/>
            <person name="Bothwell J.H."/>
            <person name="Bowler C."/>
            <person name="Boyen C."/>
            <person name="Brownlee C."/>
            <person name="Carrano C.J."/>
            <person name="Charrier B."/>
            <person name="Cho G.Y."/>
            <person name="Coelho S.M."/>
            <person name="Collen J."/>
            <person name="Corre E."/>
            <person name="Da Silva C."/>
            <person name="Delage L."/>
            <person name="Delaroque N."/>
            <person name="Dittami S.M."/>
            <person name="Doulbeau S."/>
            <person name="Elias M."/>
            <person name="Farnham G."/>
            <person name="Gachon C.M."/>
            <person name="Gschloessl B."/>
            <person name="Heesch S."/>
            <person name="Jabbari K."/>
            <person name="Jubin C."/>
            <person name="Kawai H."/>
            <person name="Kimura K."/>
            <person name="Kloareg B."/>
            <person name="Kupper F.C."/>
            <person name="Lang D."/>
            <person name="Le Bail A."/>
            <person name="Leblanc C."/>
            <person name="Lerouge P."/>
            <person name="Lohr M."/>
            <person name="Lopez P.J."/>
            <person name="Martens C."/>
            <person name="Maumus F."/>
            <person name="Michel G."/>
            <person name="Miranda-Saavedra D."/>
            <person name="Morales J."/>
            <person name="Moreau H."/>
            <person name="Motomura T."/>
            <person name="Nagasato C."/>
            <person name="Napoli C.A."/>
            <person name="Nelson D.R."/>
            <person name="Nyvall-Collen P."/>
            <person name="Peters A.F."/>
            <person name="Pommier C."/>
            <person name="Potin P."/>
            <person name="Poulain J."/>
            <person name="Quesneville H."/>
            <person name="Read B."/>
            <person name="Rensing S.A."/>
            <person name="Ritter A."/>
            <person name="Rousvoal S."/>
            <person name="Samanta M."/>
            <person name="Samson G."/>
            <person name="Schroeder D.C."/>
            <person name="Segurens B."/>
            <person name="Strittmatter M."/>
            <person name="Tonon T."/>
            <person name="Tregear J.W."/>
            <person name="Valentin K."/>
            <person name="von Dassow P."/>
            <person name="Yamagishi T."/>
            <person name="Van de Peer Y."/>
            <person name="Wincker P."/>
        </authorList>
    </citation>
    <scope>NUCLEOTIDE SEQUENCE [LARGE SCALE GENOMIC DNA]</scope>
    <source>
        <strain evidence="8">Ec32 / CCAP1310/4</strain>
    </source>
</reference>
<feature type="transmembrane region" description="Helical" evidence="5">
    <location>
        <begin position="261"/>
        <end position="286"/>
    </location>
</feature>
<sequence>MGRKKKQDKNVHEEDPHGDMSVSTAILNIVADLCPHGMLPVAYGMAAVGGTGLAVAPALLASFGIISAYTMISVGRACQRTKRWSFSGLWTDLVGKKSAWVVEVAMALMTFGCCIFYLAFAGDLFSALAGTVSSLPEVLKKRAVDLVILGLCPLLPLCLMKNLSALQYTSFVGVVSILYTTLFVVKRSLDGTYSEGGEFFNTIDARFRSPVPSPWGVVKLWRVGPGLVTLMNMSCVAFMCHYNGVKYYEELEDRTEKKYAVTIGSAMGISFGVFTTMMLFGFRTFGGAAQTLLLNNYHRTDDPLASLARLATGFSILCGFPLMFAALKTSFFNAASEISEKFGDGGLKMAGRFQNDETLRTGCIVSLMAVVTSIACTKSEEDVATIIGLIGAILGSGANYIIPAVLNISLLQRLGANRGLVSEITLNKAIILFGAVFMVMGTMVTLKEAGAHH</sequence>
<feature type="transmembrane region" description="Helical" evidence="5">
    <location>
        <begin position="220"/>
        <end position="240"/>
    </location>
</feature>
<feature type="transmembrane region" description="Helical" evidence="5">
    <location>
        <begin position="429"/>
        <end position="446"/>
    </location>
</feature>
<accession>D8LPT6</accession>
<keyword evidence="8" id="KW-1185">Reference proteome</keyword>
<dbReference type="eggNOG" id="KOG1305">
    <property type="taxonomic scope" value="Eukaryota"/>
</dbReference>
<evidence type="ECO:0000256" key="1">
    <source>
        <dbReference type="ARBA" id="ARBA00004141"/>
    </source>
</evidence>
<feature type="transmembrane region" description="Helical" evidence="5">
    <location>
        <begin position="383"/>
        <end position="408"/>
    </location>
</feature>
<dbReference type="AlphaFoldDB" id="D8LPT6"/>
<dbReference type="EMBL" id="FN649738">
    <property type="protein sequence ID" value="CBN77391.1"/>
    <property type="molecule type" value="Genomic_DNA"/>
</dbReference>
<dbReference type="GO" id="GO:0015179">
    <property type="term" value="F:L-amino acid transmembrane transporter activity"/>
    <property type="evidence" value="ECO:0007669"/>
    <property type="project" value="TreeGrafter"/>
</dbReference>
<dbReference type="Proteomes" id="UP000002630">
    <property type="component" value="Linkage Group LG13"/>
</dbReference>
<dbReference type="OrthoDB" id="28208at2759"/>
<dbReference type="InParanoid" id="D8LPT6"/>
<evidence type="ECO:0000256" key="2">
    <source>
        <dbReference type="ARBA" id="ARBA00022692"/>
    </source>
</evidence>
<dbReference type="STRING" id="2880.D8LPT6"/>
<feature type="transmembrane region" description="Helical" evidence="5">
    <location>
        <begin position="21"/>
        <end position="43"/>
    </location>
</feature>
<keyword evidence="3 5" id="KW-1133">Transmembrane helix</keyword>
<name>D8LPT6_ECTSI</name>
<proteinExistence type="predicted"/>
<gene>
    <name evidence="7" type="ORF">Esi_0053_0095</name>
</gene>
<keyword evidence="2 5" id="KW-0812">Transmembrane</keyword>
<dbReference type="EMBL" id="FN648741">
    <property type="protein sequence ID" value="CBN77391.1"/>
    <property type="molecule type" value="Genomic_DNA"/>
</dbReference>
<evidence type="ECO:0000259" key="6">
    <source>
        <dbReference type="Pfam" id="PF01490"/>
    </source>
</evidence>
<dbReference type="Pfam" id="PF01490">
    <property type="entry name" value="Aa_trans"/>
    <property type="match status" value="1"/>
</dbReference>
<keyword evidence="4 5" id="KW-0472">Membrane</keyword>
<dbReference type="OMA" id="CPHGMLP"/>
<evidence type="ECO:0000313" key="7">
    <source>
        <dbReference type="EMBL" id="CBN77391.1"/>
    </source>
</evidence>
<dbReference type="PANTHER" id="PTHR22950">
    <property type="entry name" value="AMINO ACID TRANSPORTER"/>
    <property type="match status" value="1"/>
</dbReference>
<feature type="transmembrane region" description="Helical" evidence="5">
    <location>
        <begin position="55"/>
        <end position="78"/>
    </location>
</feature>
<dbReference type="GO" id="GO:0016020">
    <property type="term" value="C:membrane"/>
    <property type="evidence" value="ECO:0007669"/>
    <property type="project" value="UniProtKB-SubCell"/>
</dbReference>
<evidence type="ECO:0000256" key="5">
    <source>
        <dbReference type="SAM" id="Phobius"/>
    </source>
</evidence>
<evidence type="ECO:0000256" key="4">
    <source>
        <dbReference type="ARBA" id="ARBA00023136"/>
    </source>
</evidence>
<feature type="domain" description="Amino acid transporter transmembrane" evidence="6">
    <location>
        <begin position="20"/>
        <end position="445"/>
    </location>
</feature>